<proteinExistence type="inferred from homology"/>
<evidence type="ECO:0000259" key="9">
    <source>
        <dbReference type="Pfam" id="PF12719"/>
    </source>
</evidence>
<dbReference type="GO" id="GO:0000793">
    <property type="term" value="C:condensed chromosome"/>
    <property type="evidence" value="ECO:0007669"/>
    <property type="project" value="TreeGrafter"/>
</dbReference>
<dbReference type="AlphaFoldDB" id="A0A0E9NSA1"/>
<dbReference type="PANTHER" id="PTHR14418">
    <property type="entry name" value="CONDENSIN COMPLEX SUBUNIT 3-RELATED"/>
    <property type="match status" value="1"/>
</dbReference>
<dbReference type="EMBL" id="BACD03000065">
    <property type="protein sequence ID" value="GAO52320.1"/>
    <property type="molecule type" value="Genomic_DNA"/>
</dbReference>
<dbReference type="InterPro" id="IPR025977">
    <property type="entry name" value="Cnd3_C"/>
</dbReference>
<evidence type="ECO:0000256" key="6">
    <source>
        <dbReference type="ARBA" id="ARBA00023067"/>
    </source>
</evidence>
<dbReference type="Proteomes" id="UP000033140">
    <property type="component" value="Unassembled WGS sequence"/>
</dbReference>
<evidence type="ECO:0000256" key="4">
    <source>
        <dbReference type="ARBA" id="ARBA00022618"/>
    </source>
</evidence>
<feature type="compositionally biased region" description="Acidic residues" evidence="8">
    <location>
        <begin position="901"/>
        <end position="911"/>
    </location>
</feature>
<dbReference type="PANTHER" id="PTHR14418:SF5">
    <property type="entry name" value="CONDENSIN COMPLEX SUBUNIT 3"/>
    <property type="match status" value="1"/>
</dbReference>
<evidence type="ECO:0000313" key="11">
    <source>
        <dbReference type="Proteomes" id="UP000033140"/>
    </source>
</evidence>
<evidence type="ECO:0000256" key="3">
    <source>
        <dbReference type="ARBA" id="ARBA00022454"/>
    </source>
</evidence>
<dbReference type="STRING" id="698492.A0A0E9NSA1"/>
<organism evidence="10 11">
    <name type="scientific">Saitoella complicata (strain BCRC 22490 / CBS 7301 / JCM 7358 / NBRC 10748 / NRRL Y-17804)</name>
    <dbReference type="NCBI Taxonomy" id="698492"/>
    <lineage>
        <taxon>Eukaryota</taxon>
        <taxon>Fungi</taxon>
        <taxon>Dikarya</taxon>
        <taxon>Ascomycota</taxon>
        <taxon>Taphrinomycotina</taxon>
        <taxon>Taphrinomycotina incertae sedis</taxon>
        <taxon>Saitoella</taxon>
    </lineage>
</organism>
<comment type="subcellular location">
    <subcellularLocation>
        <location evidence="1">Chromosome</location>
    </subcellularLocation>
</comment>
<dbReference type="OMA" id="FRATQIT"/>
<keyword evidence="6" id="KW-0226">DNA condensation</keyword>
<keyword evidence="5" id="KW-0498">Mitosis</keyword>
<dbReference type="GO" id="GO:0051301">
    <property type="term" value="P:cell division"/>
    <property type="evidence" value="ECO:0007669"/>
    <property type="project" value="UniProtKB-KW"/>
</dbReference>
<keyword evidence="3" id="KW-0158">Chromosome</keyword>
<reference evidence="10 11" key="3">
    <citation type="journal article" date="2015" name="Genome Announc.">
        <title>Draft Genome Sequence of the Archiascomycetous Yeast Saitoella complicata.</title>
        <authorList>
            <person name="Yamauchi K."/>
            <person name="Kondo S."/>
            <person name="Hamamoto M."/>
            <person name="Takahashi Y."/>
            <person name="Ogura Y."/>
            <person name="Hayashi T."/>
            <person name="Nishida H."/>
        </authorList>
    </citation>
    <scope>NUCLEOTIDE SEQUENCE [LARGE SCALE GENOMIC DNA]</scope>
    <source>
        <strain evidence="10 11">NRRL Y-17804</strain>
    </source>
</reference>
<dbReference type="GO" id="GO:0000796">
    <property type="term" value="C:condensin complex"/>
    <property type="evidence" value="ECO:0007669"/>
    <property type="project" value="InterPro"/>
</dbReference>
<gene>
    <name evidence="10" type="ORF">G7K_6399-t1</name>
</gene>
<reference evidence="10 11" key="1">
    <citation type="journal article" date="2011" name="J. Gen. Appl. Microbiol.">
        <title>Draft genome sequencing of the enigmatic yeast Saitoella complicata.</title>
        <authorList>
            <person name="Nishida H."/>
            <person name="Hamamoto M."/>
            <person name="Sugiyama J."/>
        </authorList>
    </citation>
    <scope>NUCLEOTIDE SEQUENCE [LARGE SCALE GENOMIC DNA]</scope>
    <source>
        <strain evidence="10 11">NRRL Y-17804</strain>
    </source>
</reference>
<protein>
    <recommendedName>
        <fullName evidence="9">Nuclear condensin complex subunit 3 C-terminal domain-containing protein</fullName>
    </recommendedName>
</protein>
<accession>A0A0E9NSA1</accession>
<dbReference type="GO" id="GO:0007076">
    <property type="term" value="P:mitotic chromosome condensation"/>
    <property type="evidence" value="ECO:0007669"/>
    <property type="project" value="InterPro"/>
</dbReference>
<feature type="region of interest" description="Disordered" evidence="8">
    <location>
        <begin position="485"/>
        <end position="516"/>
    </location>
</feature>
<keyword evidence="7" id="KW-0131">Cell cycle</keyword>
<comment type="similarity">
    <text evidence="2">Belongs to the CND3 (condensin subunit 3) family.</text>
</comment>
<feature type="domain" description="Nuclear condensin complex subunit 3 C-terminal" evidence="9">
    <location>
        <begin position="536"/>
        <end position="813"/>
    </location>
</feature>
<keyword evidence="4" id="KW-0132">Cell division</keyword>
<sequence>MPGRRNRQSAIESDLITSLKHTLASIFNDAQRTTATHRKLVNATRALQDACVEREGEDGEEAFTSEFLKCLNKVLPVKKSEPTADRVVKFCVAFIQHIQETGVESQDENAMDMSEVDIETTGMRFADAVMRHLLRGLEAKDKVVRLRCCQVIALAINSLSAIDDDVFESLRTGLMRRARDKEFSVRVQAVVALSRLQGEDDEEGREVVKALKLLLQTDPSAEVRRAVLFNIEQNKGTLPYILERARDQDPINRRCVYSRSMRELGDFRLLRIKDRERILKWGLKDRDLNVRKAAAKMFSSEWIEQANNNLLELLERLDVVNSQVAEDAMQAFFTARSDVVDAIEFNDDFWLNLTAESAFLARTFNDFCHSTEVSSKMEDKMPEVTRLAFYIQRYVNALGEAEELQRPELEFVVEQLLIIALSVDFADEVGRRTMYRLLRDILVIPELPEVITAKVIQVVRKVTDREVDFSQTIIEVISDLHDTVADKEGDGAGDDSFHSAQSDVDGQSHQPQRLRSVLSEEEEEAKLIRQSMINMKCLHIAQCMLENVEGRLQNNTHLVNILNGLIVPSVRSREAPIRESGLHCLGLCSLLDDALAKENLGLFVHCFQKGHEALQIKALSIICDIIMSHGLSVLDDMGVDVLNETLLTALQLSESPDVQAAAVKGVAKLMLSSIVTDPNILKILVVLYFDPSSSENQRLRQCLTYFLPVYCHSLSDNQVRMQQVALSALHHLCSVYDDLEQGENMVSPMMITQQLLDWTDPTKLVKVTMQEGQEISPDADVQASLARDALCQIREADKEERKVLCSMLGKLYINERTAAPLLLELQELASDIVGEKVVTDTLAKNALVKFSAGLDKLVSTIPQDKLQYDIQAEESSVETAGEEEEDPAAEVTEHSVQDETVIMEDDEEEEL</sequence>
<evidence type="ECO:0000313" key="10">
    <source>
        <dbReference type="EMBL" id="GAO52320.1"/>
    </source>
</evidence>
<evidence type="ECO:0000256" key="8">
    <source>
        <dbReference type="SAM" id="MobiDB-lite"/>
    </source>
</evidence>
<evidence type="ECO:0000256" key="2">
    <source>
        <dbReference type="ARBA" id="ARBA00006533"/>
    </source>
</evidence>
<dbReference type="InterPro" id="IPR011989">
    <property type="entry name" value="ARM-like"/>
</dbReference>
<evidence type="ECO:0000256" key="5">
    <source>
        <dbReference type="ARBA" id="ARBA00022776"/>
    </source>
</evidence>
<name>A0A0E9NSA1_SAICN</name>
<evidence type="ECO:0000256" key="1">
    <source>
        <dbReference type="ARBA" id="ARBA00004286"/>
    </source>
</evidence>
<dbReference type="Gene3D" id="1.25.10.10">
    <property type="entry name" value="Leucine-rich Repeat Variant"/>
    <property type="match status" value="2"/>
</dbReference>
<dbReference type="InterPro" id="IPR027165">
    <property type="entry name" value="CND3"/>
</dbReference>
<comment type="caution">
    <text evidence="10">The sequence shown here is derived from an EMBL/GenBank/DDBJ whole genome shotgun (WGS) entry which is preliminary data.</text>
</comment>
<keyword evidence="11" id="KW-1185">Reference proteome</keyword>
<feature type="region of interest" description="Disordered" evidence="8">
    <location>
        <begin position="871"/>
        <end position="911"/>
    </location>
</feature>
<feature type="compositionally biased region" description="Polar residues" evidence="8">
    <location>
        <begin position="498"/>
        <end position="513"/>
    </location>
</feature>
<dbReference type="SUPFAM" id="SSF48371">
    <property type="entry name" value="ARM repeat"/>
    <property type="match status" value="1"/>
</dbReference>
<feature type="compositionally biased region" description="Acidic residues" evidence="8">
    <location>
        <begin position="871"/>
        <end position="888"/>
    </location>
</feature>
<dbReference type="InterPro" id="IPR016024">
    <property type="entry name" value="ARM-type_fold"/>
</dbReference>
<evidence type="ECO:0000256" key="7">
    <source>
        <dbReference type="ARBA" id="ARBA00023306"/>
    </source>
</evidence>
<reference evidence="10 11" key="2">
    <citation type="journal article" date="2014" name="J. Gen. Appl. Microbiol.">
        <title>The early diverging ascomycetous budding yeast Saitoella complicata has three histone deacetylases belonging to the Clr6, Hos2, and Rpd3 lineages.</title>
        <authorList>
            <person name="Nishida H."/>
            <person name="Matsumoto T."/>
            <person name="Kondo S."/>
            <person name="Hamamoto M."/>
            <person name="Yoshikawa H."/>
        </authorList>
    </citation>
    <scope>NUCLEOTIDE SEQUENCE [LARGE SCALE GENOMIC DNA]</scope>
    <source>
        <strain evidence="10 11">NRRL Y-17804</strain>
    </source>
</reference>
<dbReference type="Pfam" id="PF12719">
    <property type="entry name" value="Cnd3"/>
    <property type="match status" value="1"/>
</dbReference>